<dbReference type="Proteomes" id="UP000045545">
    <property type="component" value="Unassembled WGS sequence"/>
</dbReference>
<protein>
    <submittedName>
        <fullName evidence="2">Zinc finger, RING/FYVE/PHD-type</fullName>
    </submittedName>
</protein>
<sequence>MNQVNPFYNRNYTCPVCQKKFTSLSVRSSAIYLEKRESDFHCTYRNISPLHYSIIVCPACKYAASNNLFAKELPLTIVEQLALALAQLPSNDTDFSKERDLDMVLETFKMAIRTSQLKKSEPGELAGLLLAAAWICREANHEELENTYLAEALKYYLQAFEKSSSHIGNLTDIQAAYLIGELHLRRGNYNEAVNWFNRTIVHPKIKTNPAIEKQARDQWQVARELAHQQKAAGTAVQPNQTKSAQDHVTADNHSKNDINKTKEPSPTGNSSPPARNRSTMQIMANLYNDQIDWLNQIVNRGYDHSKHLVNKEQVLRSLLDACQEYLEGEIPTQFSSETELKTVWLELLSSKNS</sequence>
<name>A0A0E4C7C8_9FIRM</name>
<feature type="region of interest" description="Disordered" evidence="1">
    <location>
        <begin position="223"/>
        <end position="276"/>
    </location>
</feature>
<gene>
    <name evidence="2" type="ORF">74</name>
</gene>
<evidence type="ECO:0000313" key="3">
    <source>
        <dbReference type="Proteomes" id="UP000045545"/>
    </source>
</evidence>
<dbReference type="EMBL" id="CGIH01000002">
    <property type="protein sequence ID" value="CFW97246.1"/>
    <property type="molecule type" value="Genomic_DNA"/>
</dbReference>
<keyword evidence="3" id="KW-1185">Reference proteome</keyword>
<organism evidence="2 3">
    <name type="scientific">Syntrophomonas zehnderi OL-4</name>
    <dbReference type="NCBI Taxonomy" id="690567"/>
    <lineage>
        <taxon>Bacteria</taxon>
        <taxon>Bacillati</taxon>
        <taxon>Bacillota</taxon>
        <taxon>Clostridia</taxon>
        <taxon>Eubacteriales</taxon>
        <taxon>Syntrophomonadaceae</taxon>
        <taxon>Syntrophomonas</taxon>
    </lineage>
</organism>
<dbReference type="Pfam" id="PF09986">
    <property type="entry name" value="DUF2225"/>
    <property type="match status" value="1"/>
</dbReference>
<dbReference type="InterPro" id="IPR011990">
    <property type="entry name" value="TPR-like_helical_dom_sf"/>
</dbReference>
<dbReference type="OrthoDB" id="9780343at2"/>
<evidence type="ECO:0000313" key="2">
    <source>
        <dbReference type="EMBL" id="CFW97246.1"/>
    </source>
</evidence>
<dbReference type="InterPro" id="IPR018708">
    <property type="entry name" value="DUF2225"/>
</dbReference>
<dbReference type="Gene3D" id="1.25.40.10">
    <property type="entry name" value="Tetratricopeptide repeat domain"/>
    <property type="match status" value="1"/>
</dbReference>
<accession>A0A0E4C7C8</accession>
<feature type="compositionally biased region" description="Basic and acidic residues" evidence="1">
    <location>
        <begin position="244"/>
        <end position="263"/>
    </location>
</feature>
<dbReference type="STRING" id="690567.74"/>
<dbReference type="AlphaFoldDB" id="A0A0E4C7C8"/>
<proteinExistence type="predicted"/>
<reference evidence="2 3" key="1">
    <citation type="submission" date="2015-03" db="EMBL/GenBank/DDBJ databases">
        <authorList>
            <person name="Murphy D."/>
        </authorList>
    </citation>
    <scope>NUCLEOTIDE SEQUENCE [LARGE SCALE GENOMIC DNA]</scope>
    <source>
        <strain evidence="2 3">OL-4</strain>
    </source>
</reference>
<dbReference type="SUPFAM" id="SSF48452">
    <property type="entry name" value="TPR-like"/>
    <property type="match status" value="1"/>
</dbReference>
<feature type="compositionally biased region" description="Polar residues" evidence="1">
    <location>
        <begin position="264"/>
        <end position="276"/>
    </location>
</feature>
<evidence type="ECO:0000256" key="1">
    <source>
        <dbReference type="SAM" id="MobiDB-lite"/>
    </source>
</evidence>
<dbReference type="RefSeq" id="WP_046494601.1">
    <property type="nucleotide sequence ID" value="NZ_CGIH01000002.1"/>
</dbReference>